<evidence type="ECO:0000313" key="1">
    <source>
        <dbReference type="EMBL" id="SFR00573.1"/>
    </source>
</evidence>
<proteinExistence type="predicted"/>
<sequence>MYDISLLNAISHQRVLNYRKDLEEVMLLARATPSLITRIHELGHVFDWFDRTFKKKEVEQDKITGYWFDFVNMVLQRYAVLFNAELSAADNLVANFFWRFLKNPALNKVRTSYWEQATPLAFLGRGGARAYYTLPPTIDRPLAIIHMPRAALSNVWRWTALAHETGHDIFFCIDNLGNELDYLVTSVVEKVLLSGSVLYSPVYAALKVNNRTVVVEKTPVQFASTLWSSWLNEVFADLFGLLMCGPSAVATMQELIGFNNVGGWYGINSPSSHPTPLLRVLMNISVLRRLGFEDDAQALEQRIWSSSAPVPRELIWLQKGNGKTIVARASLDSSIALAERVTDAILHTPLSSLNKHSLRQIINFDARDQGLIIILADAIMNAGHLQVLPAGTEPRHLVAAAQLAFNRQPFLAMQIHETVLKLLSVAGP</sequence>
<dbReference type="OrthoDB" id="5498197at2"/>
<dbReference type="EMBL" id="FOYM01000005">
    <property type="protein sequence ID" value="SFR00573.1"/>
    <property type="molecule type" value="Genomic_DNA"/>
</dbReference>
<dbReference type="STRING" id="39060.SAMN05660706_105137"/>
<reference evidence="2" key="1">
    <citation type="submission" date="2016-10" db="EMBL/GenBank/DDBJ databases">
        <authorList>
            <person name="Varghese N."/>
            <person name="Submissions S."/>
        </authorList>
    </citation>
    <scope>NUCLEOTIDE SEQUENCE [LARGE SCALE GENOMIC DNA]</scope>
    <source>
        <strain evidence="2">DSM 3669</strain>
    </source>
</reference>
<name>A0A1I6D586_9FIRM</name>
<dbReference type="RefSeq" id="WP_092482305.1">
    <property type="nucleotide sequence ID" value="NZ_FOYM01000005.1"/>
</dbReference>
<dbReference type="Proteomes" id="UP000199584">
    <property type="component" value="Unassembled WGS sequence"/>
</dbReference>
<accession>A0A1I6D586</accession>
<protein>
    <submittedName>
        <fullName evidence="1">Uncharacterized protein</fullName>
    </submittedName>
</protein>
<gene>
    <name evidence="1" type="ORF">SAMN05660706_105137</name>
</gene>
<dbReference type="AlphaFoldDB" id="A0A1I6D586"/>
<keyword evidence="2" id="KW-1185">Reference proteome</keyword>
<evidence type="ECO:0000313" key="2">
    <source>
        <dbReference type="Proteomes" id="UP000199584"/>
    </source>
</evidence>
<organism evidence="1 2">
    <name type="scientific">Desulfoscipio geothermicus DSM 3669</name>
    <dbReference type="NCBI Taxonomy" id="1121426"/>
    <lineage>
        <taxon>Bacteria</taxon>
        <taxon>Bacillati</taxon>
        <taxon>Bacillota</taxon>
        <taxon>Clostridia</taxon>
        <taxon>Eubacteriales</taxon>
        <taxon>Desulfallaceae</taxon>
        <taxon>Desulfoscipio</taxon>
    </lineage>
</organism>